<reference evidence="2 4" key="1">
    <citation type="submission" date="2014-10" db="EMBL/GenBank/DDBJ databases">
        <title>Draft genome of phytase producing Bacillus ginsengihumi strain M2.11.</title>
        <authorList>
            <person name="Toymentseva A."/>
            <person name="Boulygina E.A."/>
            <person name="Kazakov S.V."/>
            <person name="Kayumov I."/>
            <person name="Suleimanova A.D."/>
            <person name="Mardanova A.M."/>
            <person name="Maria S.N."/>
            <person name="Sergey M.Y."/>
            <person name="Sharipova M.R."/>
        </authorList>
    </citation>
    <scope>NUCLEOTIDE SEQUENCE [LARGE SCALE GENOMIC DNA]</scope>
    <source>
        <strain evidence="2 4">M2.11</strain>
    </source>
</reference>
<evidence type="ECO:0000313" key="5">
    <source>
        <dbReference type="Proteomes" id="UP000476934"/>
    </source>
</evidence>
<sequence>MHQQFYTVIIIAAVIIFGIFRRIRRNIGWQQLNQGRIMFRAILLFIVGIVFLGESISHPVSLVSDVIGIMIGIVLSYYSAGMTRFEQRDRSWYYRPNTWVGTAVIAIFFIRLIYRFYEMYAHGVLSGVQGEQASEMQNMGYAVGNSWTAGFLLIMFAYYVSYYMMLLRKQKHLLQSGE</sequence>
<proteinExistence type="predicted"/>
<feature type="transmembrane region" description="Helical" evidence="1">
    <location>
        <begin position="6"/>
        <end position="23"/>
    </location>
</feature>
<evidence type="ECO:0000313" key="4">
    <source>
        <dbReference type="Proteomes" id="UP000030588"/>
    </source>
</evidence>
<dbReference type="Pfam" id="PF07301">
    <property type="entry name" value="DUF1453"/>
    <property type="match status" value="1"/>
</dbReference>
<keyword evidence="1" id="KW-0812">Transmembrane</keyword>
<evidence type="ECO:0000256" key="1">
    <source>
        <dbReference type="SAM" id="Phobius"/>
    </source>
</evidence>
<keyword evidence="1" id="KW-0472">Membrane</keyword>
<evidence type="ECO:0000313" key="3">
    <source>
        <dbReference type="EMBL" id="NEY20144.1"/>
    </source>
</evidence>
<dbReference type="Proteomes" id="UP000030588">
    <property type="component" value="Unassembled WGS sequence"/>
</dbReference>
<protein>
    <submittedName>
        <fullName evidence="3">DUF1453 family protein</fullName>
    </submittedName>
</protein>
<reference evidence="3 5" key="2">
    <citation type="submission" date="2020-02" db="EMBL/GenBank/DDBJ databases">
        <authorList>
            <person name="Feng H."/>
        </authorList>
    </citation>
    <scope>NUCLEOTIDE SEQUENCE [LARGE SCALE GENOMIC DNA]</scope>
    <source>
        <strain evidence="3 5">Gsoil 114</strain>
    </source>
</reference>
<dbReference type="RefSeq" id="WP_025728101.1">
    <property type="nucleotide sequence ID" value="NZ_JAAIWK010000013.1"/>
</dbReference>
<dbReference type="Proteomes" id="UP000476934">
    <property type="component" value="Unassembled WGS sequence"/>
</dbReference>
<accession>A0A0A6VEY9</accession>
<feature type="transmembrane region" description="Helical" evidence="1">
    <location>
        <begin position="99"/>
        <end position="117"/>
    </location>
</feature>
<gene>
    <name evidence="3" type="ORF">G4D61_09250</name>
    <name evidence="2" type="ORF">NG54_11100</name>
</gene>
<keyword evidence="5" id="KW-1185">Reference proteome</keyword>
<feature type="transmembrane region" description="Helical" evidence="1">
    <location>
        <begin position="59"/>
        <end position="78"/>
    </location>
</feature>
<evidence type="ECO:0000313" key="2">
    <source>
        <dbReference type="EMBL" id="KHD85124.1"/>
    </source>
</evidence>
<feature type="transmembrane region" description="Helical" evidence="1">
    <location>
        <begin position="35"/>
        <end position="53"/>
    </location>
</feature>
<dbReference type="InterPro" id="IPR058247">
    <property type="entry name" value="DUF1453"/>
</dbReference>
<dbReference type="AlphaFoldDB" id="A0A0A6VEY9"/>
<feature type="transmembrane region" description="Helical" evidence="1">
    <location>
        <begin position="146"/>
        <end position="166"/>
    </location>
</feature>
<name>A0A0A6VEY9_9BACI</name>
<dbReference type="EMBL" id="JAAIWK010000013">
    <property type="protein sequence ID" value="NEY20144.1"/>
    <property type="molecule type" value="Genomic_DNA"/>
</dbReference>
<organism evidence="2 4">
    <name type="scientific">Heyndrickxia ginsengihumi</name>
    <dbReference type="NCBI Taxonomy" id="363870"/>
    <lineage>
        <taxon>Bacteria</taxon>
        <taxon>Bacillati</taxon>
        <taxon>Bacillota</taxon>
        <taxon>Bacilli</taxon>
        <taxon>Bacillales</taxon>
        <taxon>Bacillaceae</taxon>
        <taxon>Heyndrickxia</taxon>
    </lineage>
</organism>
<dbReference type="EMBL" id="JRUN01000031">
    <property type="protein sequence ID" value="KHD85124.1"/>
    <property type="molecule type" value="Genomic_DNA"/>
</dbReference>
<dbReference type="OrthoDB" id="2611876at2"/>
<reference evidence="3 5" key="3">
    <citation type="submission" date="2020-03" db="EMBL/GenBank/DDBJ databases">
        <title>Bacillus aquiflavi sp. nov., isolated from yellow water of strong flavor Chinese baijiu in Yibin region of China.</title>
        <authorList>
            <person name="Xie J."/>
        </authorList>
    </citation>
    <scope>NUCLEOTIDE SEQUENCE [LARGE SCALE GENOMIC DNA]</scope>
    <source>
        <strain evidence="3 5">Gsoil 114</strain>
    </source>
</reference>
<keyword evidence="1" id="KW-1133">Transmembrane helix</keyword>
<comment type="caution">
    <text evidence="2">The sequence shown here is derived from an EMBL/GenBank/DDBJ whole genome shotgun (WGS) entry which is preliminary data.</text>
</comment>